<sequence>MGLDGLDSVVWGRMGWVWRSSEDRQRGGKRVMARRQQQRRSLPQSTEPLMLPFTSHAGRN</sequence>
<proteinExistence type="predicted"/>
<feature type="region of interest" description="Disordered" evidence="1">
    <location>
        <begin position="22"/>
        <end position="60"/>
    </location>
</feature>
<reference evidence="2 3" key="1">
    <citation type="submission" date="2019-05" db="EMBL/GenBank/DDBJ databases">
        <title>Another draft genome of Portunus trituberculatus and its Hox gene families provides insights of decapod evolution.</title>
        <authorList>
            <person name="Jeong J.-H."/>
            <person name="Song I."/>
            <person name="Kim S."/>
            <person name="Choi T."/>
            <person name="Kim D."/>
            <person name="Ryu S."/>
            <person name="Kim W."/>
        </authorList>
    </citation>
    <scope>NUCLEOTIDE SEQUENCE [LARGE SCALE GENOMIC DNA]</scope>
    <source>
        <tissue evidence="2">Muscle</tissue>
    </source>
</reference>
<accession>A0A5B7JYG5</accession>
<evidence type="ECO:0000256" key="1">
    <source>
        <dbReference type="SAM" id="MobiDB-lite"/>
    </source>
</evidence>
<evidence type="ECO:0000313" key="2">
    <source>
        <dbReference type="EMBL" id="MPC99605.1"/>
    </source>
</evidence>
<keyword evidence="3" id="KW-1185">Reference proteome</keyword>
<gene>
    <name evidence="2" type="ORF">E2C01_095031</name>
</gene>
<comment type="caution">
    <text evidence="2">The sequence shown here is derived from an EMBL/GenBank/DDBJ whole genome shotgun (WGS) entry which is preliminary data.</text>
</comment>
<dbReference type="EMBL" id="VSRR010119073">
    <property type="protein sequence ID" value="MPC99605.1"/>
    <property type="molecule type" value="Genomic_DNA"/>
</dbReference>
<dbReference type="AlphaFoldDB" id="A0A5B7JYG5"/>
<feature type="compositionally biased region" description="Basic residues" evidence="1">
    <location>
        <begin position="27"/>
        <end position="38"/>
    </location>
</feature>
<evidence type="ECO:0000313" key="3">
    <source>
        <dbReference type="Proteomes" id="UP000324222"/>
    </source>
</evidence>
<organism evidence="2 3">
    <name type="scientific">Portunus trituberculatus</name>
    <name type="common">Swimming crab</name>
    <name type="synonym">Neptunus trituberculatus</name>
    <dbReference type="NCBI Taxonomy" id="210409"/>
    <lineage>
        <taxon>Eukaryota</taxon>
        <taxon>Metazoa</taxon>
        <taxon>Ecdysozoa</taxon>
        <taxon>Arthropoda</taxon>
        <taxon>Crustacea</taxon>
        <taxon>Multicrustacea</taxon>
        <taxon>Malacostraca</taxon>
        <taxon>Eumalacostraca</taxon>
        <taxon>Eucarida</taxon>
        <taxon>Decapoda</taxon>
        <taxon>Pleocyemata</taxon>
        <taxon>Brachyura</taxon>
        <taxon>Eubrachyura</taxon>
        <taxon>Portunoidea</taxon>
        <taxon>Portunidae</taxon>
        <taxon>Portuninae</taxon>
        <taxon>Portunus</taxon>
    </lineage>
</organism>
<name>A0A5B7JYG5_PORTR</name>
<dbReference type="Proteomes" id="UP000324222">
    <property type="component" value="Unassembled WGS sequence"/>
</dbReference>
<protein>
    <submittedName>
        <fullName evidence="2">Uncharacterized protein</fullName>
    </submittedName>
</protein>